<keyword evidence="5" id="KW-1185">Reference proteome</keyword>
<dbReference type="InterPro" id="IPR023006">
    <property type="entry name" value="YchJ-like"/>
</dbReference>
<dbReference type="SUPFAM" id="SSF54427">
    <property type="entry name" value="NTF2-like"/>
    <property type="match status" value="1"/>
</dbReference>
<dbReference type="Pfam" id="PF17775">
    <property type="entry name" value="YchJ_M-like"/>
    <property type="match status" value="1"/>
</dbReference>
<accession>A0A1I6S8W3</accession>
<evidence type="ECO:0000256" key="1">
    <source>
        <dbReference type="ARBA" id="ARBA00010839"/>
    </source>
</evidence>
<dbReference type="HAMAP" id="MF_00612">
    <property type="entry name" value="UPF0225"/>
    <property type="match status" value="1"/>
</dbReference>
<evidence type="ECO:0000259" key="3">
    <source>
        <dbReference type="Pfam" id="PF17775"/>
    </source>
</evidence>
<dbReference type="Gene3D" id="3.10.450.50">
    <property type="match status" value="1"/>
</dbReference>
<organism evidence="4 5">
    <name type="scientific">Saccharopolyspora flava</name>
    <dbReference type="NCBI Taxonomy" id="95161"/>
    <lineage>
        <taxon>Bacteria</taxon>
        <taxon>Bacillati</taxon>
        <taxon>Actinomycetota</taxon>
        <taxon>Actinomycetes</taxon>
        <taxon>Pseudonocardiales</taxon>
        <taxon>Pseudonocardiaceae</taxon>
        <taxon>Saccharopolyspora</taxon>
    </lineage>
</organism>
<evidence type="ECO:0000313" key="4">
    <source>
        <dbReference type="EMBL" id="SFS73377.1"/>
    </source>
</evidence>
<dbReference type="RefSeq" id="WP_093417782.1">
    <property type="nucleotide sequence ID" value="NZ_FOZX01000004.1"/>
</dbReference>
<proteinExistence type="inferred from homology"/>
<sequence>MNVKDLCPCGLGEPYSDCCGPLHSGERQAATAEQLMRSRYSAFAVGDADYLLRTWHPKTRPAELDLDPEQRWLRLEILSRSGGGPFDTEGTVDFLARYRHDGRTHVLSEHSRFTRTAKTWLYVDGDVKS</sequence>
<dbReference type="InterPro" id="IPR004027">
    <property type="entry name" value="SEC_C_motif"/>
</dbReference>
<feature type="domain" description="YchJ-like middle NTF2-like" evidence="3">
    <location>
        <begin position="31"/>
        <end position="125"/>
    </location>
</feature>
<dbReference type="Proteomes" id="UP000198852">
    <property type="component" value="Unassembled WGS sequence"/>
</dbReference>
<reference evidence="5" key="1">
    <citation type="submission" date="2016-10" db="EMBL/GenBank/DDBJ databases">
        <authorList>
            <person name="Varghese N."/>
            <person name="Submissions S."/>
        </authorList>
    </citation>
    <scope>NUCLEOTIDE SEQUENCE [LARGE SCALE GENOMIC DNA]</scope>
    <source>
        <strain evidence="5">DSM 44771</strain>
    </source>
</reference>
<dbReference type="STRING" id="95161.SAMN05660874_02997"/>
<comment type="similarity">
    <text evidence="1 2">Belongs to the UPF0225 family.</text>
</comment>
<dbReference type="InterPro" id="IPR032710">
    <property type="entry name" value="NTF2-like_dom_sf"/>
</dbReference>
<protein>
    <recommendedName>
        <fullName evidence="2">UPF0225 protein SAMN05660874_02997</fullName>
    </recommendedName>
</protein>
<dbReference type="InterPro" id="IPR048469">
    <property type="entry name" value="YchJ-like_M"/>
</dbReference>
<dbReference type="AlphaFoldDB" id="A0A1I6S8W3"/>
<dbReference type="EMBL" id="FOZX01000004">
    <property type="protein sequence ID" value="SFS73377.1"/>
    <property type="molecule type" value="Genomic_DNA"/>
</dbReference>
<gene>
    <name evidence="4" type="ORF">SAMN05660874_02997</name>
</gene>
<dbReference type="Pfam" id="PF02810">
    <property type="entry name" value="SEC-C"/>
    <property type="match status" value="1"/>
</dbReference>
<evidence type="ECO:0000313" key="5">
    <source>
        <dbReference type="Proteomes" id="UP000198852"/>
    </source>
</evidence>
<name>A0A1I6S8W3_9PSEU</name>
<dbReference type="PANTHER" id="PTHR33747">
    <property type="entry name" value="UPF0225 PROTEIN SCO1677"/>
    <property type="match status" value="1"/>
</dbReference>
<dbReference type="PANTHER" id="PTHR33747:SF1">
    <property type="entry name" value="ADENYLATE CYCLASE-ASSOCIATED CAP C-TERMINAL DOMAIN-CONTAINING PROTEIN"/>
    <property type="match status" value="1"/>
</dbReference>
<evidence type="ECO:0000256" key="2">
    <source>
        <dbReference type="HAMAP-Rule" id="MF_00612"/>
    </source>
</evidence>